<accession>A0A5C0SGH2</accession>
<evidence type="ECO:0000313" key="2">
    <source>
        <dbReference type="EMBL" id="QEK13411.1"/>
    </source>
</evidence>
<keyword evidence="2" id="KW-0808">Transferase</keyword>
<reference evidence="2 3" key="1">
    <citation type="submission" date="2019-07" db="EMBL/GenBank/DDBJ databases">
        <title>Complete genome of Crassaminicella thermophila SY095.</title>
        <authorList>
            <person name="Li X."/>
        </authorList>
    </citation>
    <scope>NUCLEOTIDE SEQUENCE [LARGE SCALE GENOMIC DNA]</scope>
    <source>
        <strain evidence="2 3">SY095</strain>
    </source>
</reference>
<protein>
    <submittedName>
        <fullName evidence="2">GNAT family N-acetyltransferase</fullName>
    </submittedName>
</protein>
<dbReference type="EMBL" id="CP042243">
    <property type="protein sequence ID" value="QEK13411.1"/>
    <property type="molecule type" value="Genomic_DNA"/>
</dbReference>
<dbReference type="Proteomes" id="UP000324646">
    <property type="component" value="Chromosome"/>
</dbReference>
<dbReference type="PROSITE" id="PS51186">
    <property type="entry name" value="GNAT"/>
    <property type="match status" value="1"/>
</dbReference>
<name>A0A5C0SGH2_CRATE</name>
<sequence length="198" mass="22807">MYCRKMIGDKCYLSPINVNDYEKYTTWVNDMEVGVGMIFSASLITATKEKELLERLAQSEFNFAIIDKENDKLIGNVGFPKIDKINHVGEMGIFIGNKNYWGKGYGVEAIKLILDFGFNILNLHNINLKVFEYNKPAIKCYKKAGFKEVGRLREAKQIAGKRYDEIYMDILASEYESVYIKDLVEKKNKQGKSIKEEV</sequence>
<dbReference type="RefSeq" id="WP_148810583.1">
    <property type="nucleotide sequence ID" value="NZ_CP042243.1"/>
</dbReference>
<gene>
    <name evidence="2" type="ORF">FQB35_14670</name>
</gene>
<dbReference type="KEGG" id="crs:FQB35_14670"/>
<organism evidence="2 3">
    <name type="scientific">Crassaminicella thermophila</name>
    <dbReference type="NCBI Taxonomy" id="2599308"/>
    <lineage>
        <taxon>Bacteria</taxon>
        <taxon>Bacillati</taxon>
        <taxon>Bacillota</taxon>
        <taxon>Clostridia</taxon>
        <taxon>Eubacteriales</taxon>
        <taxon>Clostridiaceae</taxon>
        <taxon>Crassaminicella</taxon>
    </lineage>
</organism>
<dbReference type="PANTHER" id="PTHR43415">
    <property type="entry name" value="SPERMIDINE N(1)-ACETYLTRANSFERASE"/>
    <property type="match status" value="1"/>
</dbReference>
<dbReference type="PANTHER" id="PTHR43415:SF3">
    <property type="entry name" value="GNAT-FAMILY ACETYLTRANSFERASE"/>
    <property type="match status" value="1"/>
</dbReference>
<dbReference type="Pfam" id="PF13302">
    <property type="entry name" value="Acetyltransf_3"/>
    <property type="match status" value="1"/>
</dbReference>
<evidence type="ECO:0000259" key="1">
    <source>
        <dbReference type="PROSITE" id="PS51186"/>
    </source>
</evidence>
<dbReference type="InterPro" id="IPR000182">
    <property type="entry name" value="GNAT_dom"/>
</dbReference>
<evidence type="ECO:0000313" key="3">
    <source>
        <dbReference type="Proteomes" id="UP000324646"/>
    </source>
</evidence>
<dbReference type="Gene3D" id="3.40.630.30">
    <property type="match status" value="1"/>
</dbReference>
<feature type="domain" description="N-acetyltransferase" evidence="1">
    <location>
        <begin position="11"/>
        <end position="173"/>
    </location>
</feature>
<dbReference type="OrthoDB" id="9795206at2"/>
<dbReference type="GO" id="GO:0016747">
    <property type="term" value="F:acyltransferase activity, transferring groups other than amino-acyl groups"/>
    <property type="evidence" value="ECO:0007669"/>
    <property type="project" value="InterPro"/>
</dbReference>
<keyword evidence="3" id="KW-1185">Reference proteome</keyword>
<dbReference type="SUPFAM" id="SSF55729">
    <property type="entry name" value="Acyl-CoA N-acyltransferases (Nat)"/>
    <property type="match status" value="1"/>
</dbReference>
<dbReference type="InterPro" id="IPR016181">
    <property type="entry name" value="Acyl_CoA_acyltransferase"/>
</dbReference>
<proteinExistence type="predicted"/>
<dbReference type="AlphaFoldDB" id="A0A5C0SGH2"/>